<feature type="domain" description="F-box" evidence="1">
    <location>
        <begin position="56"/>
        <end position="92"/>
    </location>
</feature>
<dbReference type="InterPro" id="IPR001810">
    <property type="entry name" value="F-box_dom"/>
</dbReference>
<dbReference type="Gene3D" id="1.20.1280.50">
    <property type="match status" value="1"/>
</dbReference>
<dbReference type="InterPro" id="IPR053781">
    <property type="entry name" value="F-box_AtFBL13-like"/>
</dbReference>
<comment type="caution">
    <text evidence="2">The sequence shown here is derived from an EMBL/GenBank/DDBJ whole genome shotgun (WGS) entry which is preliminary data.</text>
</comment>
<dbReference type="AlphaFoldDB" id="A0A8S9NLG5"/>
<protein>
    <recommendedName>
        <fullName evidence="1">F-box domain-containing protein</fullName>
    </recommendedName>
</protein>
<dbReference type="SMART" id="SM00579">
    <property type="entry name" value="FBD"/>
    <property type="match status" value="1"/>
</dbReference>
<dbReference type="Pfam" id="PF08387">
    <property type="entry name" value="FBD"/>
    <property type="match status" value="1"/>
</dbReference>
<gene>
    <name evidence="2" type="ORF">F2Q69_00041799</name>
</gene>
<dbReference type="EMBL" id="QGKX02001621">
    <property type="protein sequence ID" value="KAF3501873.1"/>
    <property type="molecule type" value="Genomic_DNA"/>
</dbReference>
<dbReference type="SMART" id="SM00256">
    <property type="entry name" value="FBOX"/>
    <property type="match status" value="1"/>
</dbReference>
<reference evidence="2" key="1">
    <citation type="submission" date="2019-12" db="EMBL/GenBank/DDBJ databases">
        <title>Genome sequencing and annotation of Brassica cretica.</title>
        <authorList>
            <person name="Studholme D.J."/>
            <person name="Sarris P."/>
        </authorList>
    </citation>
    <scope>NUCLEOTIDE SEQUENCE</scope>
    <source>
        <strain evidence="2">PFS-109/04</strain>
        <tissue evidence="2">Leaf</tissue>
    </source>
</reference>
<proteinExistence type="predicted"/>
<evidence type="ECO:0000313" key="3">
    <source>
        <dbReference type="Proteomes" id="UP000712600"/>
    </source>
</evidence>
<dbReference type="InterPro" id="IPR036047">
    <property type="entry name" value="F-box-like_dom_sf"/>
</dbReference>
<evidence type="ECO:0000313" key="2">
    <source>
        <dbReference type="EMBL" id="KAF3501873.1"/>
    </source>
</evidence>
<dbReference type="PANTHER" id="PTHR31900">
    <property type="entry name" value="F-BOX/RNI SUPERFAMILY PROTEIN-RELATED"/>
    <property type="match status" value="1"/>
</dbReference>
<dbReference type="PANTHER" id="PTHR31900:SF33">
    <property type="entry name" value="PROTEIN WITH RNI-LIKE_FBD-LIKE DOMAIN"/>
    <property type="match status" value="1"/>
</dbReference>
<name>A0A8S9NLG5_BRACR</name>
<sequence>MLRSFGFKEAEAGQFSLELVCSSEAKAPPSSPRCLGVYHRLWRSDQYFAECSKMCWDRISKLPDSLLTHILSYLSTKDSVKTSVLSKRWELLWLKVSGLDLNTMDFLPYGEALLTSMDRYLEFNRGLCLQTFKMKYFRHKKLGNESNVRPVEWVAEVFHRRVQHLDLENELFPTTLDIMPGCIYLSKTLVSLKLVKVGLKNLNYAVSLPCLKIMHLEGNYIMSRDTFYCIDYVRGDGRLVMENLISGSPVLENVTLEDSVDIWPEEVNSSWTNVPQCLSSTLEYVMIDVNIMMSEDGIKLANYFLENSAVLKKLTLSYKYFGK</sequence>
<organism evidence="2 3">
    <name type="scientific">Brassica cretica</name>
    <name type="common">Mustard</name>
    <dbReference type="NCBI Taxonomy" id="69181"/>
    <lineage>
        <taxon>Eukaryota</taxon>
        <taxon>Viridiplantae</taxon>
        <taxon>Streptophyta</taxon>
        <taxon>Embryophyta</taxon>
        <taxon>Tracheophyta</taxon>
        <taxon>Spermatophyta</taxon>
        <taxon>Magnoliopsida</taxon>
        <taxon>eudicotyledons</taxon>
        <taxon>Gunneridae</taxon>
        <taxon>Pentapetalae</taxon>
        <taxon>rosids</taxon>
        <taxon>malvids</taxon>
        <taxon>Brassicales</taxon>
        <taxon>Brassicaceae</taxon>
        <taxon>Brassiceae</taxon>
        <taxon>Brassica</taxon>
    </lineage>
</organism>
<dbReference type="InterPro" id="IPR050232">
    <property type="entry name" value="FBL13/AtMIF1-like"/>
</dbReference>
<dbReference type="PROSITE" id="PS50181">
    <property type="entry name" value="FBOX"/>
    <property type="match status" value="1"/>
</dbReference>
<accession>A0A8S9NLG5</accession>
<dbReference type="Proteomes" id="UP000712600">
    <property type="component" value="Unassembled WGS sequence"/>
</dbReference>
<dbReference type="Pfam" id="PF00646">
    <property type="entry name" value="F-box"/>
    <property type="match status" value="1"/>
</dbReference>
<dbReference type="SUPFAM" id="SSF81383">
    <property type="entry name" value="F-box domain"/>
    <property type="match status" value="1"/>
</dbReference>
<dbReference type="CDD" id="cd22160">
    <property type="entry name" value="F-box_AtFBL13-like"/>
    <property type="match status" value="1"/>
</dbReference>
<evidence type="ECO:0000259" key="1">
    <source>
        <dbReference type="PROSITE" id="PS50181"/>
    </source>
</evidence>
<dbReference type="InterPro" id="IPR006566">
    <property type="entry name" value="FBD"/>
</dbReference>